<name>A0A6C0HXE6_9ZZZZ</name>
<sequence>MLSIDIGVKHLAHCLIRDKIESWDVNNLAPSYTCCSKSTHHLGDLFLCKTCLGNKELPQLITLSNQHESPIGTKKEMIAALKRRWVSNEPDMVEIGKRLIQVYDTFENVNTVLVENQIGPLASKMKGIQGMVVQYWLMRGAEVHCIAAVNKLKLFHQGSTTYSQRKKLGIQYAKKVLDDKGWDDSVFLKHKKKDDLADTLLQAIWFIETKK</sequence>
<dbReference type="InterPro" id="IPR036397">
    <property type="entry name" value="RNaseH_sf"/>
</dbReference>
<accession>A0A6C0HXE6</accession>
<organism evidence="2">
    <name type="scientific">viral metagenome</name>
    <dbReference type="NCBI Taxonomy" id="1070528"/>
    <lineage>
        <taxon>unclassified sequences</taxon>
        <taxon>metagenomes</taxon>
        <taxon>organismal metagenomes</taxon>
    </lineage>
</organism>
<dbReference type="GO" id="GO:0006281">
    <property type="term" value="P:DNA repair"/>
    <property type="evidence" value="ECO:0007669"/>
    <property type="project" value="InterPro"/>
</dbReference>
<dbReference type="SUPFAM" id="SSF53098">
    <property type="entry name" value="Ribonuclease H-like"/>
    <property type="match status" value="1"/>
</dbReference>
<dbReference type="Pfam" id="PF04848">
    <property type="entry name" value="Pox_A22"/>
    <property type="match status" value="1"/>
</dbReference>
<dbReference type="GO" id="GO:0000287">
    <property type="term" value="F:magnesium ion binding"/>
    <property type="evidence" value="ECO:0007669"/>
    <property type="project" value="InterPro"/>
</dbReference>
<dbReference type="Gene3D" id="3.30.420.10">
    <property type="entry name" value="Ribonuclease H-like superfamily/Ribonuclease H"/>
    <property type="match status" value="1"/>
</dbReference>
<evidence type="ECO:0000313" key="2">
    <source>
        <dbReference type="EMBL" id="QHT85458.1"/>
    </source>
</evidence>
<dbReference type="EMBL" id="MN740041">
    <property type="protein sequence ID" value="QHT85458.1"/>
    <property type="molecule type" value="Genomic_DNA"/>
</dbReference>
<dbReference type="GO" id="GO:0006310">
    <property type="term" value="P:DNA recombination"/>
    <property type="evidence" value="ECO:0007669"/>
    <property type="project" value="InterPro"/>
</dbReference>
<evidence type="ECO:0008006" key="3">
    <source>
        <dbReference type="Google" id="ProtNLM"/>
    </source>
</evidence>
<dbReference type="GO" id="GO:0000400">
    <property type="term" value="F:four-way junction DNA binding"/>
    <property type="evidence" value="ECO:0007669"/>
    <property type="project" value="InterPro"/>
</dbReference>
<dbReference type="InterPro" id="IPR012337">
    <property type="entry name" value="RNaseH-like_sf"/>
</dbReference>
<dbReference type="InterPro" id="IPR006932">
    <property type="entry name" value="HJ-resolvase_A22"/>
</dbReference>
<proteinExistence type="predicted"/>
<protein>
    <recommendedName>
        <fullName evidence="3">Holliday junction resolvase RuvC</fullName>
    </recommendedName>
</protein>
<reference evidence="2" key="1">
    <citation type="journal article" date="2020" name="Nature">
        <title>Giant virus diversity and host interactions through global metagenomics.</title>
        <authorList>
            <person name="Schulz F."/>
            <person name="Roux S."/>
            <person name="Paez-Espino D."/>
            <person name="Jungbluth S."/>
            <person name="Walsh D.A."/>
            <person name="Denef V.J."/>
            <person name="McMahon K.D."/>
            <person name="Konstantinidis K.T."/>
            <person name="Eloe-Fadrosh E.A."/>
            <person name="Kyrpides N.C."/>
            <person name="Woyke T."/>
        </authorList>
    </citation>
    <scope>NUCLEOTIDE SEQUENCE</scope>
    <source>
        <strain evidence="2">GVMAG-M-3300023184-17</strain>
    </source>
</reference>
<dbReference type="AlphaFoldDB" id="A0A6C0HXE6"/>
<keyword evidence="1" id="KW-0378">Hydrolase</keyword>
<dbReference type="GO" id="GO:0016788">
    <property type="term" value="F:hydrolase activity, acting on ester bonds"/>
    <property type="evidence" value="ECO:0007669"/>
    <property type="project" value="InterPro"/>
</dbReference>
<evidence type="ECO:0000256" key="1">
    <source>
        <dbReference type="ARBA" id="ARBA00022801"/>
    </source>
</evidence>